<dbReference type="EMBL" id="CAADJD010000031">
    <property type="protein sequence ID" value="VFS88989.1"/>
    <property type="molecule type" value="Genomic_DNA"/>
</dbReference>
<organism evidence="1 2">
    <name type="scientific">Kluyvera cryocrescens</name>
    <name type="common">Kluyvera citrophila</name>
    <dbReference type="NCBI Taxonomy" id="580"/>
    <lineage>
        <taxon>Bacteria</taxon>
        <taxon>Pseudomonadati</taxon>
        <taxon>Pseudomonadota</taxon>
        <taxon>Gammaproteobacteria</taxon>
        <taxon>Enterobacterales</taxon>
        <taxon>Enterobacteriaceae</taxon>
        <taxon>Kluyvera</taxon>
    </lineage>
</organism>
<proteinExistence type="predicted"/>
<evidence type="ECO:0000313" key="2">
    <source>
        <dbReference type="Proteomes" id="UP000401081"/>
    </source>
</evidence>
<protein>
    <submittedName>
        <fullName evidence="1">Uncharacterized protein</fullName>
    </submittedName>
</protein>
<evidence type="ECO:0000313" key="1">
    <source>
        <dbReference type="EMBL" id="VFS88989.1"/>
    </source>
</evidence>
<gene>
    <name evidence="1" type="ORF">NCTC12993_07165</name>
</gene>
<reference evidence="1 2" key="1">
    <citation type="submission" date="2019-03" db="EMBL/GenBank/DDBJ databases">
        <authorList>
            <consortium name="Pathogen Informatics"/>
        </authorList>
    </citation>
    <scope>NUCLEOTIDE SEQUENCE [LARGE SCALE GENOMIC DNA]</scope>
    <source>
        <strain evidence="1 2">NCTC12993</strain>
    </source>
</reference>
<dbReference type="Proteomes" id="UP000401081">
    <property type="component" value="Unassembled WGS sequence"/>
</dbReference>
<sequence length="60" mass="6621">MLVFSIEVALTACANRLLHSVNQLRINILGNPVINLNRLMFQFQQNIDSLLCGAGFKCSG</sequence>
<dbReference type="AlphaFoldDB" id="A0A485CVW0"/>
<keyword evidence="2" id="KW-1185">Reference proteome</keyword>
<name>A0A485CVW0_KLUCR</name>
<accession>A0A485CVW0</accession>